<dbReference type="PANTHER" id="PTHR38013">
    <property type="entry name" value="GLYCOPROTEIN/POLYSACCHARIDE METABOLISM"/>
    <property type="match status" value="1"/>
</dbReference>
<dbReference type="InterPro" id="IPR039366">
    <property type="entry name" value="Pilotin"/>
</dbReference>
<protein>
    <submittedName>
        <fullName evidence="1">Uncharacterized protein</fullName>
    </submittedName>
</protein>
<dbReference type="Proteomes" id="UP000726737">
    <property type="component" value="Unassembled WGS sequence"/>
</dbReference>
<accession>A0A9P6TYI0</accession>
<dbReference type="Pfam" id="PF09619">
    <property type="entry name" value="YscW"/>
    <property type="match status" value="2"/>
</dbReference>
<reference evidence="1" key="1">
    <citation type="journal article" date="2020" name="Fungal Divers.">
        <title>Resolving the Mortierellaceae phylogeny through synthesis of multi-gene phylogenetics and phylogenomics.</title>
        <authorList>
            <person name="Vandepol N."/>
            <person name="Liber J."/>
            <person name="Desiro A."/>
            <person name="Na H."/>
            <person name="Kennedy M."/>
            <person name="Barry K."/>
            <person name="Grigoriev I.V."/>
            <person name="Miller A.N."/>
            <person name="O'Donnell K."/>
            <person name="Stajich J.E."/>
            <person name="Bonito G."/>
        </authorList>
    </citation>
    <scope>NUCLEOTIDE SEQUENCE</scope>
    <source>
        <strain evidence="1">KOD948</strain>
    </source>
</reference>
<comment type="caution">
    <text evidence="1">The sequence shown here is derived from an EMBL/GenBank/DDBJ whole genome shotgun (WGS) entry which is preliminary data.</text>
</comment>
<evidence type="ECO:0000313" key="2">
    <source>
        <dbReference type="Proteomes" id="UP000726737"/>
    </source>
</evidence>
<dbReference type="AlphaFoldDB" id="A0A9P6TYI0"/>
<dbReference type="PANTHER" id="PTHR38013:SF1">
    <property type="entry name" value="GLYCOPROTEIN_POLYSACCHARIDE METABOLISM"/>
    <property type="match status" value="1"/>
</dbReference>
<evidence type="ECO:0000313" key="1">
    <source>
        <dbReference type="EMBL" id="KAG0251473.1"/>
    </source>
</evidence>
<proteinExistence type="predicted"/>
<dbReference type="EMBL" id="JAAAJA010000591">
    <property type="protein sequence ID" value="KAG0251473.1"/>
    <property type="molecule type" value="Genomic_DNA"/>
</dbReference>
<sequence length="224" mass="24749">MSIISGQIIASQKHSGITEIDPTEHLSFPIPFSLTYDPNQIQPYQSISISAQVVNTADTNEEPLTWISTTSHRVITQDYPTDNVVVEIESTSASTANTPPTSQETLTGQVIASPQVPRSFSSRGIAPNSQIEIQLADVSLMDVPAVTLSKYLIKTGLEEFRPFPIDFRLSYDPAKIEERNTYAVSVRVEDISEGDLTWISTTMHTVLTRGDPKKDVQVEIDLLK</sequence>
<dbReference type="OrthoDB" id="10013825at2759"/>
<organism evidence="1 2">
    <name type="scientific">Mortierella polycephala</name>
    <dbReference type="NCBI Taxonomy" id="41804"/>
    <lineage>
        <taxon>Eukaryota</taxon>
        <taxon>Fungi</taxon>
        <taxon>Fungi incertae sedis</taxon>
        <taxon>Mucoromycota</taxon>
        <taxon>Mortierellomycotina</taxon>
        <taxon>Mortierellomycetes</taxon>
        <taxon>Mortierellales</taxon>
        <taxon>Mortierellaceae</taxon>
        <taxon>Mortierella</taxon>
    </lineage>
</organism>
<dbReference type="InterPro" id="IPR053196">
    <property type="entry name" value="Lipoprotein_YbaY-like"/>
</dbReference>
<keyword evidence="2" id="KW-1185">Reference proteome</keyword>
<gene>
    <name evidence="1" type="ORF">BG011_007589</name>
</gene>
<name>A0A9P6TYI0_9FUNG</name>